<dbReference type="InterPro" id="IPR035810">
    <property type="entry name" value="PEBP_euk"/>
</dbReference>
<dbReference type="EMBL" id="NAJO01000022">
    <property type="protein sequence ID" value="OQO04113.1"/>
    <property type="molecule type" value="Genomic_DNA"/>
</dbReference>
<dbReference type="AlphaFoldDB" id="A0A1V8SY82"/>
<dbReference type="GO" id="GO:0046578">
    <property type="term" value="P:regulation of Ras protein signal transduction"/>
    <property type="evidence" value="ECO:0007669"/>
    <property type="project" value="TreeGrafter"/>
</dbReference>
<organism evidence="2 3">
    <name type="scientific">Cryoendolithus antarcticus</name>
    <dbReference type="NCBI Taxonomy" id="1507870"/>
    <lineage>
        <taxon>Eukaryota</taxon>
        <taxon>Fungi</taxon>
        <taxon>Dikarya</taxon>
        <taxon>Ascomycota</taxon>
        <taxon>Pezizomycotina</taxon>
        <taxon>Dothideomycetes</taxon>
        <taxon>Dothideomycetidae</taxon>
        <taxon>Cladosporiales</taxon>
        <taxon>Cladosporiaceae</taxon>
        <taxon>Cryoendolithus</taxon>
    </lineage>
</organism>
<dbReference type="InterPro" id="IPR008914">
    <property type="entry name" value="PEBP"/>
</dbReference>
<evidence type="ECO:0008006" key="4">
    <source>
        <dbReference type="Google" id="ProtNLM"/>
    </source>
</evidence>
<evidence type="ECO:0000313" key="3">
    <source>
        <dbReference type="Proteomes" id="UP000192596"/>
    </source>
</evidence>
<dbReference type="CDD" id="cd00866">
    <property type="entry name" value="PEBP_euk"/>
    <property type="match status" value="1"/>
</dbReference>
<dbReference type="PANTHER" id="PTHR11362:SF148">
    <property type="entry name" value="CARBOXYPEPTIDASE Y INHIBITOR"/>
    <property type="match status" value="1"/>
</dbReference>
<proteinExistence type="predicted"/>
<dbReference type="GO" id="GO:0030162">
    <property type="term" value="P:regulation of proteolysis"/>
    <property type="evidence" value="ECO:0007669"/>
    <property type="project" value="TreeGrafter"/>
</dbReference>
<evidence type="ECO:0000313" key="2">
    <source>
        <dbReference type="EMBL" id="OQO04113.1"/>
    </source>
</evidence>
<dbReference type="FunCoup" id="A0A1V8SY82">
    <property type="interactions" value="2552"/>
</dbReference>
<reference evidence="3" key="1">
    <citation type="submission" date="2017-03" db="EMBL/GenBank/DDBJ databases">
        <title>Genomes of endolithic fungi from Antarctica.</title>
        <authorList>
            <person name="Coleine C."/>
            <person name="Masonjones S."/>
            <person name="Stajich J.E."/>
        </authorList>
    </citation>
    <scope>NUCLEOTIDE SEQUENCE [LARGE SCALE GENOMIC DNA]</scope>
    <source>
        <strain evidence="3">CCFEE 5527</strain>
    </source>
</reference>
<accession>A0A1V8SY82</accession>
<sequence length="233" mass="25716">MRFTKYSLLATVFSVLVSAVQIHPEQSPLNGDHGKADLIDILTKAGIIPDVLDPFVPKLTLSIFWENATAEVGNLVPVSDVQTPPDVQFIDFTPGLPLATTKRAKHSQLTLALTDPDAPSRDNPKWSQVCHWLATNVQLTHPDSSSSSGFSKDVVDIMPYKPPGPPPKTGRHRYVFVALAPRNGTTKALHLSKPKERRHWGYEGDRTGVREWAESMGLEVIGANFVYAENEEQ</sequence>
<dbReference type="InParanoid" id="A0A1V8SY82"/>
<keyword evidence="1" id="KW-0732">Signal</keyword>
<feature type="chain" id="PRO_5012167084" description="Carboxypeptidase Y inhibitor" evidence="1">
    <location>
        <begin position="20"/>
        <end position="233"/>
    </location>
</feature>
<gene>
    <name evidence="2" type="ORF">B0A48_10722</name>
</gene>
<dbReference type="OrthoDB" id="2506647at2759"/>
<comment type="caution">
    <text evidence="2">The sequence shown here is derived from an EMBL/GenBank/DDBJ whole genome shotgun (WGS) entry which is preliminary data.</text>
</comment>
<dbReference type="SUPFAM" id="SSF49777">
    <property type="entry name" value="PEBP-like"/>
    <property type="match status" value="1"/>
</dbReference>
<dbReference type="Gene3D" id="3.90.280.10">
    <property type="entry name" value="PEBP-like"/>
    <property type="match status" value="1"/>
</dbReference>
<dbReference type="GO" id="GO:0005543">
    <property type="term" value="F:phospholipid binding"/>
    <property type="evidence" value="ECO:0007669"/>
    <property type="project" value="TreeGrafter"/>
</dbReference>
<dbReference type="STRING" id="1507870.A0A1V8SY82"/>
<dbReference type="PANTHER" id="PTHR11362">
    <property type="entry name" value="PHOSPHATIDYLETHANOLAMINE-BINDING PROTEIN"/>
    <property type="match status" value="1"/>
</dbReference>
<name>A0A1V8SY82_9PEZI</name>
<dbReference type="Proteomes" id="UP000192596">
    <property type="component" value="Unassembled WGS sequence"/>
</dbReference>
<dbReference type="InterPro" id="IPR036610">
    <property type="entry name" value="PEBP-like_sf"/>
</dbReference>
<evidence type="ECO:0000256" key="1">
    <source>
        <dbReference type="SAM" id="SignalP"/>
    </source>
</evidence>
<keyword evidence="3" id="KW-1185">Reference proteome</keyword>
<dbReference type="GO" id="GO:0030414">
    <property type="term" value="F:peptidase inhibitor activity"/>
    <property type="evidence" value="ECO:0007669"/>
    <property type="project" value="TreeGrafter"/>
</dbReference>
<dbReference type="Pfam" id="PF01161">
    <property type="entry name" value="PBP"/>
    <property type="match status" value="1"/>
</dbReference>
<feature type="signal peptide" evidence="1">
    <location>
        <begin position="1"/>
        <end position="19"/>
    </location>
</feature>
<protein>
    <recommendedName>
        <fullName evidence="4">Carboxypeptidase Y inhibitor</fullName>
    </recommendedName>
</protein>